<dbReference type="AlphaFoldDB" id="R4YJR7"/>
<dbReference type="Pfam" id="PF13386">
    <property type="entry name" value="DsbD_2"/>
    <property type="match status" value="1"/>
</dbReference>
<keyword evidence="4" id="KW-1185">Reference proteome</keyword>
<dbReference type="Proteomes" id="UP000032749">
    <property type="component" value="Chromosome"/>
</dbReference>
<dbReference type="InterPro" id="IPR052776">
    <property type="entry name" value="Chloro_ReproSupport/MetalTrans"/>
</dbReference>
<evidence type="ECO:0000313" key="4">
    <source>
        <dbReference type="Proteomes" id="UP000032749"/>
    </source>
</evidence>
<dbReference type="EMBL" id="FO203512">
    <property type="protein sequence ID" value="CCK74457.1"/>
    <property type="molecule type" value="Genomic_DNA"/>
</dbReference>
<dbReference type="OrthoDB" id="5333961at2"/>
<name>R4YJR7_OLEAN</name>
<dbReference type="PANTHER" id="PTHR33876">
    <property type="entry name" value="UNNAMED PRODUCT"/>
    <property type="match status" value="1"/>
</dbReference>
<keyword evidence="1" id="KW-0812">Transmembrane</keyword>
<keyword evidence="1" id="KW-0472">Membrane</keyword>
<accession>R4YJR7</accession>
<feature type="transmembrane region" description="Helical" evidence="1">
    <location>
        <begin position="78"/>
        <end position="98"/>
    </location>
</feature>
<evidence type="ECO:0000259" key="2">
    <source>
        <dbReference type="Pfam" id="PF13386"/>
    </source>
</evidence>
<reference evidence="3 4" key="1">
    <citation type="journal article" date="2013" name="Nat. Commun.">
        <title>Genome sequence and functional genomic analysis of the oil-degrading bacterium Oleispira antarctica.</title>
        <authorList>
            <person name="Kube M."/>
            <person name="Chernikova T.N."/>
            <person name="Al-Ramahi Y."/>
            <person name="Beloqui A."/>
            <person name="Lopez-Cortez N."/>
            <person name="Guazzaroni M.E."/>
            <person name="Heipieper H.J."/>
            <person name="Klages S."/>
            <person name="Kotsyurbenko O.R."/>
            <person name="Langer I."/>
            <person name="Nechitaylo T.Y."/>
            <person name="Lunsdorf H."/>
            <person name="Fernandez M."/>
            <person name="Juarez S."/>
            <person name="Ciordia S."/>
            <person name="Singer A."/>
            <person name="Kagan O."/>
            <person name="Egorova O."/>
            <person name="Petit P.A."/>
            <person name="Stogios P."/>
            <person name="Kim Y."/>
            <person name="Tchigvintsev A."/>
            <person name="Flick R."/>
            <person name="Denaro R."/>
            <person name="Genovese M."/>
            <person name="Albar J.P."/>
            <person name="Reva O.N."/>
            <person name="Martinez-Gomariz M."/>
            <person name="Tran H."/>
            <person name="Ferrer M."/>
            <person name="Savchenko A."/>
            <person name="Yakunin A.F."/>
            <person name="Yakimov M.M."/>
            <person name="Golyshina O.V."/>
            <person name="Reinhardt R."/>
            <person name="Golyshin P.N."/>
        </authorList>
    </citation>
    <scope>NUCLEOTIDE SEQUENCE [LARGE SCALE GENOMIC DNA]</scope>
</reference>
<dbReference type="PANTHER" id="PTHR33876:SF4">
    <property type="entry name" value="CHLOROPLAST PROTEIN FOR GROWTH AND FERTILITY 2"/>
    <property type="match status" value="1"/>
</dbReference>
<feature type="transmembrane region" description="Helical" evidence="1">
    <location>
        <begin position="183"/>
        <end position="205"/>
    </location>
</feature>
<evidence type="ECO:0000256" key="1">
    <source>
        <dbReference type="SAM" id="Phobius"/>
    </source>
</evidence>
<feature type="transmembrane region" description="Helical" evidence="1">
    <location>
        <begin position="47"/>
        <end position="71"/>
    </location>
</feature>
<feature type="transmembrane region" description="Helical" evidence="1">
    <location>
        <begin position="217"/>
        <end position="238"/>
    </location>
</feature>
<proteinExistence type="predicted"/>
<protein>
    <submittedName>
        <fullName evidence="3">High-affinity nickel-transporter</fullName>
    </submittedName>
</protein>
<organism evidence="3 4">
    <name type="scientific">Oleispira antarctica RB-8</name>
    <dbReference type="NCBI Taxonomy" id="698738"/>
    <lineage>
        <taxon>Bacteria</taxon>
        <taxon>Pseudomonadati</taxon>
        <taxon>Pseudomonadota</taxon>
        <taxon>Gammaproteobacteria</taxon>
        <taxon>Oceanospirillales</taxon>
        <taxon>Oceanospirillaceae</taxon>
        <taxon>Oleispira</taxon>
    </lineage>
</organism>
<dbReference type="HOGENOM" id="CLU_053247_2_1_6"/>
<keyword evidence="1" id="KW-1133">Transmembrane helix</keyword>
<dbReference type="STRING" id="698738.OLEAN_C02810"/>
<gene>
    <name evidence="3" type="ORF">OLEAN_C02810</name>
</gene>
<dbReference type="KEGG" id="oai:OLEAN_C02810"/>
<feature type="domain" description="Urease accessory protein UreH-like transmembrane" evidence="2">
    <location>
        <begin position="29"/>
        <end position="220"/>
    </location>
</feature>
<evidence type="ECO:0000313" key="3">
    <source>
        <dbReference type="EMBL" id="CCK74457.1"/>
    </source>
</evidence>
<dbReference type="InterPro" id="IPR039447">
    <property type="entry name" value="UreH-like_TM_dom"/>
</dbReference>
<sequence length="241" mass="25937">MTIEMFSLLVTGLGLGLLHALDADHVMAVSALSNRKPSLKRTLKFSANWAIGHGSVLIILGLLFFGLGIALPEAIQQIAESSVGVLLIALGLACFWQFHKEKIVLNKHTHEHSQGSIEHTHLHVTDHVVATENGHEQALESPQQVKEAHTPVMVGILHGLAGSAPALALIPAMMQTSLLEATGYLILFSAGVLFSMVAFGLSFGLVQKKLQQKSIRVFNWSRKVIASAAVGIGFYWLAQAV</sequence>